<dbReference type="PROSITE" id="PS50850">
    <property type="entry name" value="MFS"/>
    <property type="match status" value="1"/>
</dbReference>
<evidence type="ECO:0000256" key="4">
    <source>
        <dbReference type="SAM" id="Phobius"/>
    </source>
</evidence>
<feature type="transmembrane region" description="Helical" evidence="4">
    <location>
        <begin position="230"/>
        <end position="252"/>
    </location>
</feature>
<evidence type="ECO:0000313" key="6">
    <source>
        <dbReference type="EMBL" id="RAZ91506.1"/>
    </source>
</evidence>
<dbReference type="CDD" id="cd17370">
    <property type="entry name" value="MFS_MJ1317_like"/>
    <property type="match status" value="1"/>
</dbReference>
<evidence type="ECO:0000259" key="5">
    <source>
        <dbReference type="PROSITE" id="PS50850"/>
    </source>
</evidence>
<dbReference type="InterPro" id="IPR011701">
    <property type="entry name" value="MFS"/>
</dbReference>
<reference evidence="6 7" key="1">
    <citation type="submission" date="2018-07" db="EMBL/GenBank/DDBJ databases">
        <title>Diversity of Mesorhizobium strains in Brazil.</title>
        <authorList>
            <person name="Helene L.C.F."/>
            <person name="Dall'Agnol R."/>
            <person name="Delamuta J.R.M."/>
            <person name="Hungria M."/>
        </authorList>
    </citation>
    <scope>NUCLEOTIDE SEQUENCE [LARGE SCALE GENOMIC DNA]</scope>
    <source>
        <strain evidence="6 7">AC99b</strain>
    </source>
</reference>
<dbReference type="EMBL" id="QMBP01000003">
    <property type="protein sequence ID" value="RAZ91506.1"/>
    <property type="molecule type" value="Genomic_DNA"/>
</dbReference>
<feature type="transmembrane region" description="Helical" evidence="4">
    <location>
        <begin position="360"/>
        <end position="382"/>
    </location>
</feature>
<dbReference type="AlphaFoldDB" id="A0A330HS20"/>
<dbReference type="InterPro" id="IPR036259">
    <property type="entry name" value="MFS_trans_sf"/>
</dbReference>
<dbReference type="SUPFAM" id="SSF103473">
    <property type="entry name" value="MFS general substrate transporter"/>
    <property type="match status" value="1"/>
</dbReference>
<keyword evidence="7" id="KW-1185">Reference proteome</keyword>
<comment type="caution">
    <text evidence="6">The sequence shown here is derived from an EMBL/GenBank/DDBJ whole genome shotgun (WGS) entry which is preliminary data.</text>
</comment>
<keyword evidence="2 4" id="KW-1133">Transmembrane helix</keyword>
<dbReference type="Pfam" id="PF07690">
    <property type="entry name" value="MFS_1"/>
    <property type="match status" value="1"/>
</dbReference>
<evidence type="ECO:0000256" key="2">
    <source>
        <dbReference type="ARBA" id="ARBA00022989"/>
    </source>
</evidence>
<evidence type="ECO:0000256" key="1">
    <source>
        <dbReference type="ARBA" id="ARBA00022692"/>
    </source>
</evidence>
<keyword evidence="1 4" id="KW-0812">Transmembrane</keyword>
<evidence type="ECO:0000256" key="3">
    <source>
        <dbReference type="ARBA" id="ARBA00023136"/>
    </source>
</evidence>
<dbReference type="OrthoDB" id="9803985at2"/>
<dbReference type="InterPro" id="IPR020846">
    <property type="entry name" value="MFS_dom"/>
</dbReference>
<dbReference type="GO" id="GO:0022857">
    <property type="term" value="F:transmembrane transporter activity"/>
    <property type="evidence" value="ECO:0007669"/>
    <property type="project" value="InterPro"/>
</dbReference>
<feature type="domain" description="Major facilitator superfamily (MFS) profile" evidence="5">
    <location>
        <begin position="31"/>
        <end position="413"/>
    </location>
</feature>
<proteinExistence type="predicted"/>
<feature type="transmembrane region" description="Helical" evidence="4">
    <location>
        <begin position="388"/>
        <end position="408"/>
    </location>
</feature>
<accession>A0A330HS20</accession>
<protein>
    <submittedName>
        <fullName evidence="6">MFS transporter</fullName>
    </submittedName>
</protein>
<organism evidence="6 7">
    <name type="scientific">Mesorhizobium hawassense</name>
    <dbReference type="NCBI Taxonomy" id="1209954"/>
    <lineage>
        <taxon>Bacteria</taxon>
        <taxon>Pseudomonadati</taxon>
        <taxon>Pseudomonadota</taxon>
        <taxon>Alphaproteobacteria</taxon>
        <taxon>Hyphomicrobiales</taxon>
        <taxon>Phyllobacteriaceae</taxon>
        <taxon>Mesorhizobium</taxon>
    </lineage>
</organism>
<name>A0A330HS20_9HYPH</name>
<feature type="transmembrane region" description="Helical" evidence="4">
    <location>
        <begin position="264"/>
        <end position="287"/>
    </location>
</feature>
<feature type="transmembrane region" description="Helical" evidence="4">
    <location>
        <begin position="190"/>
        <end position="209"/>
    </location>
</feature>
<dbReference type="PANTHER" id="PTHR23518:SF2">
    <property type="entry name" value="MAJOR FACILITATOR SUPERFAMILY TRANSPORTER"/>
    <property type="match status" value="1"/>
</dbReference>
<evidence type="ECO:0000313" key="7">
    <source>
        <dbReference type="Proteomes" id="UP000251558"/>
    </source>
</evidence>
<dbReference type="Proteomes" id="UP000251558">
    <property type="component" value="Unassembled WGS sequence"/>
</dbReference>
<keyword evidence="3 4" id="KW-0472">Membrane</keyword>
<feature type="transmembrane region" description="Helical" evidence="4">
    <location>
        <begin position="299"/>
        <end position="319"/>
    </location>
</feature>
<feature type="transmembrane region" description="Helical" evidence="4">
    <location>
        <begin position="164"/>
        <end position="184"/>
    </location>
</feature>
<dbReference type="Gene3D" id="1.20.1250.20">
    <property type="entry name" value="MFS general substrate transporter like domains"/>
    <property type="match status" value="2"/>
</dbReference>
<dbReference type="RefSeq" id="WP_112097143.1">
    <property type="nucleotide sequence ID" value="NZ_QMBP01000003.1"/>
</dbReference>
<dbReference type="PANTHER" id="PTHR23518">
    <property type="entry name" value="C-METHYLTRANSFERASE"/>
    <property type="match status" value="1"/>
</dbReference>
<gene>
    <name evidence="6" type="ORF">DPM33_09575</name>
</gene>
<sequence>MTRTAEDQAKEAAAAGNAEGLRSHWRDVPTGVWALGFVSMLMDISSEMIHALLPVYMVTVLGTSALTVGMIEGIAEATASVTKVFSGALSDWLGKRKWLAAFGYGLAAFTKPIFPLAPTVGWLVAARFIDRVGKGIRGAPRDALVADISPPHLRGASFGLRQSLDTVGAFLGPLIAIGLMWLTANHFRAVFWFAVVPAFLSFALISVAVSEPERPPNLRRVRLPLHRSELGRLGAIYWWIVVVATVFTLARFSEAFLVLKAQAIGVPLMLVPAVLVVMNVAYAMSAYPVGILSDRVDRVVILIAGLLLLAAADLALAFAPGLLGLGIGVVLWGLHMGFTQGLLAALIADAAPAELRGTAFGMFNLATGVALLAASMIAGGLWDAVGPAGTFLAGAAFSALTLIGLLTLRTRLASPAG</sequence>
<feature type="transmembrane region" description="Helical" evidence="4">
    <location>
        <begin position="325"/>
        <end position="348"/>
    </location>
</feature>